<comment type="similarity">
    <text evidence="2">Belongs to the metallo-dependent hydrolases superfamily. Adenosine and AMP deaminases family.</text>
</comment>
<dbReference type="InterPro" id="IPR001365">
    <property type="entry name" value="A_deaminase_dom"/>
</dbReference>
<evidence type="ECO:0000256" key="3">
    <source>
        <dbReference type="ARBA" id="ARBA00022723"/>
    </source>
</evidence>
<keyword evidence="8" id="KW-1185">Reference proteome</keyword>
<sequence>MDRELYGQYLDRMPKVELHCHLIGTVRATTFADLARRAGLDLPADPLDIYARVNSKPVDAALYANTRIPVPQGPAADEPDPSYSLFQVSDWVKRSLTRLEDFSRIAYEALADAHDKSATRYAELFIDPVDPKVWPFRYADILDAYIDGMRAAETDFGIRSRLIAAIDRSRSGAEALAVVEEVVEHRRDEVVGIGLDNLETAGPPERFADAYRLAKRSGLKRTAHSSEHAPTAANTVTCLDLLECDRIDHGYFVLEDDAVVARCRDEGVPFTCIFTTSRRSWRPWRRASIAEMVRSGLTVTLSSDDPGMFPTTLAQEYRIAGLELDLDLDRMRRMCLDGVDASWLDESERMQLRAAFADELDALEDDLALR</sequence>
<keyword evidence="4" id="KW-0378">Hydrolase</keyword>
<feature type="domain" description="Adenosine deaminase" evidence="6">
    <location>
        <begin position="88"/>
        <end position="354"/>
    </location>
</feature>
<evidence type="ECO:0000259" key="6">
    <source>
        <dbReference type="Pfam" id="PF00962"/>
    </source>
</evidence>
<evidence type="ECO:0000256" key="4">
    <source>
        <dbReference type="ARBA" id="ARBA00022801"/>
    </source>
</evidence>
<dbReference type="RefSeq" id="WP_286286815.1">
    <property type="nucleotide sequence ID" value="NZ_JASXSZ010000001.1"/>
</dbReference>
<dbReference type="InterPro" id="IPR032466">
    <property type="entry name" value="Metal_Hydrolase"/>
</dbReference>
<dbReference type="Pfam" id="PF00962">
    <property type="entry name" value="A_deaminase"/>
    <property type="match status" value="1"/>
</dbReference>
<comment type="caution">
    <text evidence="7">The sequence shown here is derived from an EMBL/GenBank/DDBJ whole genome shotgun (WGS) entry which is preliminary data.</text>
</comment>
<organism evidence="7 8">
    <name type="scientific">Microbacterium candidum</name>
    <dbReference type="NCBI Taxonomy" id="3041922"/>
    <lineage>
        <taxon>Bacteria</taxon>
        <taxon>Bacillati</taxon>
        <taxon>Actinomycetota</taxon>
        <taxon>Actinomycetes</taxon>
        <taxon>Micrococcales</taxon>
        <taxon>Microbacteriaceae</taxon>
        <taxon>Microbacterium</taxon>
    </lineage>
</organism>
<proteinExistence type="inferred from homology"/>
<reference evidence="7 8" key="1">
    <citation type="submission" date="2023-06" db="EMBL/GenBank/DDBJ databases">
        <title>Microbacterium sp. nov., isolated from a waste landfill.</title>
        <authorList>
            <person name="Wen W."/>
        </authorList>
    </citation>
    <scope>NUCLEOTIDE SEQUENCE [LARGE SCALE GENOMIC DNA]</scope>
    <source>
        <strain evidence="7 8">ASV49</strain>
    </source>
</reference>
<dbReference type="EMBL" id="JASXSZ010000001">
    <property type="protein sequence ID" value="MDL9978423.1"/>
    <property type="molecule type" value="Genomic_DNA"/>
</dbReference>
<dbReference type="PANTHER" id="PTHR43114">
    <property type="entry name" value="ADENINE DEAMINASE"/>
    <property type="match status" value="1"/>
</dbReference>
<dbReference type="InterPro" id="IPR006330">
    <property type="entry name" value="Ado/ade_deaminase"/>
</dbReference>
<evidence type="ECO:0000256" key="1">
    <source>
        <dbReference type="ARBA" id="ARBA00001947"/>
    </source>
</evidence>
<keyword evidence="5" id="KW-0862">Zinc</keyword>
<dbReference type="PANTHER" id="PTHR43114:SF6">
    <property type="entry name" value="ADENINE DEAMINASE"/>
    <property type="match status" value="1"/>
</dbReference>
<dbReference type="Proteomes" id="UP001235064">
    <property type="component" value="Unassembled WGS sequence"/>
</dbReference>
<dbReference type="SUPFAM" id="SSF51556">
    <property type="entry name" value="Metallo-dependent hydrolases"/>
    <property type="match status" value="1"/>
</dbReference>
<evidence type="ECO:0000313" key="8">
    <source>
        <dbReference type="Proteomes" id="UP001235064"/>
    </source>
</evidence>
<gene>
    <name evidence="7" type="ORF">QSV35_03685</name>
</gene>
<evidence type="ECO:0000256" key="5">
    <source>
        <dbReference type="ARBA" id="ARBA00022833"/>
    </source>
</evidence>
<keyword evidence="3" id="KW-0479">Metal-binding</keyword>
<protein>
    <recommendedName>
        <fullName evidence="6">Adenosine deaminase domain-containing protein</fullName>
    </recommendedName>
</protein>
<comment type="cofactor">
    <cofactor evidence="1">
        <name>Zn(2+)</name>
        <dbReference type="ChEBI" id="CHEBI:29105"/>
    </cofactor>
</comment>
<evidence type="ECO:0000313" key="7">
    <source>
        <dbReference type="EMBL" id="MDL9978423.1"/>
    </source>
</evidence>
<name>A0ABT7MVG9_9MICO</name>
<dbReference type="Gene3D" id="3.20.20.140">
    <property type="entry name" value="Metal-dependent hydrolases"/>
    <property type="match status" value="1"/>
</dbReference>
<evidence type="ECO:0000256" key="2">
    <source>
        <dbReference type="ARBA" id="ARBA00006676"/>
    </source>
</evidence>
<accession>A0ABT7MVG9</accession>